<protein>
    <recommendedName>
        <fullName evidence="4">N-acetyltransferase domain-containing protein</fullName>
    </recommendedName>
</protein>
<comment type="caution">
    <text evidence="5">The sequence shown here is derived from an EMBL/GenBank/DDBJ whole genome shotgun (WGS) entry which is preliminary data.</text>
</comment>
<name>A0A644WWU9_9ZZZZ</name>
<dbReference type="FunFam" id="3.40.630.30:FF:000064">
    <property type="entry name" value="GNAT family acetyltransferase"/>
    <property type="match status" value="1"/>
</dbReference>
<keyword evidence="3" id="KW-0012">Acyltransferase</keyword>
<dbReference type="PANTHER" id="PTHR10545">
    <property type="entry name" value="DIAMINE N-ACETYLTRANSFERASE"/>
    <property type="match status" value="1"/>
</dbReference>
<dbReference type="CDD" id="cd04301">
    <property type="entry name" value="NAT_SF"/>
    <property type="match status" value="1"/>
</dbReference>
<gene>
    <name evidence="5" type="ORF">SDC9_54489</name>
</gene>
<dbReference type="SUPFAM" id="SSF55729">
    <property type="entry name" value="Acyl-CoA N-acyltransferases (Nat)"/>
    <property type="match status" value="1"/>
</dbReference>
<dbReference type="AlphaFoldDB" id="A0A644WWU9"/>
<dbReference type="Pfam" id="PF00583">
    <property type="entry name" value="Acetyltransf_1"/>
    <property type="match status" value="1"/>
</dbReference>
<evidence type="ECO:0000259" key="4">
    <source>
        <dbReference type="PROSITE" id="PS51186"/>
    </source>
</evidence>
<dbReference type="EMBL" id="VSSQ01001421">
    <property type="protein sequence ID" value="MPM08177.1"/>
    <property type="molecule type" value="Genomic_DNA"/>
</dbReference>
<evidence type="ECO:0000256" key="2">
    <source>
        <dbReference type="ARBA" id="ARBA00022679"/>
    </source>
</evidence>
<keyword evidence="2" id="KW-0808">Transferase</keyword>
<evidence type="ECO:0000313" key="5">
    <source>
        <dbReference type="EMBL" id="MPM08177.1"/>
    </source>
</evidence>
<dbReference type="Gene3D" id="3.40.630.30">
    <property type="match status" value="1"/>
</dbReference>
<evidence type="ECO:0000256" key="1">
    <source>
        <dbReference type="ARBA" id="ARBA00008694"/>
    </source>
</evidence>
<dbReference type="InterPro" id="IPR016181">
    <property type="entry name" value="Acyl_CoA_acyltransferase"/>
</dbReference>
<dbReference type="InterPro" id="IPR000182">
    <property type="entry name" value="GNAT_dom"/>
</dbReference>
<dbReference type="InterPro" id="IPR051016">
    <property type="entry name" value="Diverse_Substrate_AcTransf"/>
</dbReference>
<dbReference type="GO" id="GO:0008080">
    <property type="term" value="F:N-acetyltransferase activity"/>
    <property type="evidence" value="ECO:0007669"/>
    <property type="project" value="TreeGrafter"/>
</dbReference>
<evidence type="ECO:0000256" key="3">
    <source>
        <dbReference type="ARBA" id="ARBA00023315"/>
    </source>
</evidence>
<feature type="domain" description="N-acetyltransferase" evidence="4">
    <location>
        <begin position="5"/>
        <end position="159"/>
    </location>
</feature>
<dbReference type="PROSITE" id="PS51186">
    <property type="entry name" value="GNAT"/>
    <property type="match status" value="1"/>
</dbReference>
<organism evidence="5">
    <name type="scientific">bioreactor metagenome</name>
    <dbReference type="NCBI Taxonomy" id="1076179"/>
    <lineage>
        <taxon>unclassified sequences</taxon>
        <taxon>metagenomes</taxon>
        <taxon>ecological metagenomes</taxon>
    </lineage>
</organism>
<reference evidence="5" key="1">
    <citation type="submission" date="2019-08" db="EMBL/GenBank/DDBJ databases">
        <authorList>
            <person name="Kucharzyk K."/>
            <person name="Murdoch R.W."/>
            <person name="Higgins S."/>
            <person name="Loffler F."/>
        </authorList>
    </citation>
    <scope>NUCLEOTIDE SEQUENCE</scope>
</reference>
<sequence length="170" mass="19733">MNNELTFRFATESDTGLILSFIKKLAEYEKKIDEVVATEESLREWIFDKQRAEVLFALLGGKEIGFALYFYNFSTFLGKAGLYIEDLFILPEFRRKGYGRLIFAQLARIANEQGCGRIDWWCLDWNRPSIDFYLSLQAKPMEEWTVYRLAGDTMRKMAGEETPKPAPDGI</sequence>
<comment type="similarity">
    <text evidence="1">Belongs to the acetyltransferase family.</text>
</comment>
<proteinExistence type="inferred from homology"/>
<accession>A0A644WWU9</accession>
<dbReference type="PANTHER" id="PTHR10545:SF29">
    <property type="entry name" value="GH14572P-RELATED"/>
    <property type="match status" value="1"/>
</dbReference>